<evidence type="ECO:0000313" key="1">
    <source>
        <dbReference type="EMBL" id="KAJ6968525.1"/>
    </source>
</evidence>
<comment type="caution">
    <text evidence="1">The sequence shown here is derived from an EMBL/GenBank/DDBJ whole genome shotgun (WGS) entry which is preliminary data.</text>
</comment>
<reference evidence="1 2" key="1">
    <citation type="journal article" date="2023" name="Mol. Ecol. Resour.">
        <title>Chromosome-level genome assembly of a triploid poplar Populus alba 'Berolinensis'.</title>
        <authorList>
            <person name="Chen S."/>
            <person name="Yu Y."/>
            <person name="Wang X."/>
            <person name="Wang S."/>
            <person name="Zhang T."/>
            <person name="Zhou Y."/>
            <person name="He R."/>
            <person name="Meng N."/>
            <person name="Wang Y."/>
            <person name="Liu W."/>
            <person name="Liu Z."/>
            <person name="Liu J."/>
            <person name="Guo Q."/>
            <person name="Huang H."/>
            <person name="Sederoff R.R."/>
            <person name="Wang G."/>
            <person name="Qu G."/>
            <person name="Chen S."/>
        </authorList>
    </citation>
    <scope>NUCLEOTIDE SEQUENCE [LARGE SCALE GENOMIC DNA]</scope>
    <source>
        <strain evidence="1">SC-2020</strain>
    </source>
</reference>
<proteinExistence type="predicted"/>
<dbReference type="Proteomes" id="UP001164929">
    <property type="component" value="Chromosome 16"/>
</dbReference>
<sequence length="81" mass="9149">MEISLISGYAKREFHSNADSQDKYYRTMDSTSRWLTVETNCSSEISNVVAHASSRLADPKTWKQDAPQYSIKIVAFSSKAI</sequence>
<dbReference type="AlphaFoldDB" id="A0AAD6PVU1"/>
<keyword evidence="2" id="KW-1185">Reference proteome</keyword>
<dbReference type="EMBL" id="JAQIZT010000016">
    <property type="protein sequence ID" value="KAJ6968525.1"/>
    <property type="molecule type" value="Genomic_DNA"/>
</dbReference>
<name>A0AAD6PVU1_9ROSI</name>
<organism evidence="1 2">
    <name type="scientific">Populus alba x Populus x berolinensis</name>
    <dbReference type="NCBI Taxonomy" id="444605"/>
    <lineage>
        <taxon>Eukaryota</taxon>
        <taxon>Viridiplantae</taxon>
        <taxon>Streptophyta</taxon>
        <taxon>Embryophyta</taxon>
        <taxon>Tracheophyta</taxon>
        <taxon>Spermatophyta</taxon>
        <taxon>Magnoliopsida</taxon>
        <taxon>eudicotyledons</taxon>
        <taxon>Gunneridae</taxon>
        <taxon>Pentapetalae</taxon>
        <taxon>rosids</taxon>
        <taxon>fabids</taxon>
        <taxon>Malpighiales</taxon>
        <taxon>Salicaceae</taxon>
        <taxon>Saliceae</taxon>
        <taxon>Populus</taxon>
    </lineage>
</organism>
<evidence type="ECO:0000313" key="2">
    <source>
        <dbReference type="Proteomes" id="UP001164929"/>
    </source>
</evidence>
<protein>
    <submittedName>
        <fullName evidence="1">Uncharacterized protein</fullName>
    </submittedName>
</protein>
<gene>
    <name evidence="1" type="ORF">NC653_036489</name>
</gene>
<accession>A0AAD6PVU1</accession>